<dbReference type="Proteomes" id="UP001183615">
    <property type="component" value="Unassembled WGS sequence"/>
</dbReference>
<evidence type="ECO:0000313" key="7">
    <source>
        <dbReference type="EMBL" id="MDT0446914.1"/>
    </source>
</evidence>
<sequence>MRFGVLGPLRVTADDGRAVRVPEAKVRAVLANLLMHEGRPVPAARLIDDVWDGERLPTRPGAALQAKVSQLRRALEAAGPGGRDLVVSGPSGYALRVSGAEVDAIRFAELLAQVRSYGADPRRRAALLDEALELWRGPAFADFADAPFARPAILRLEEERLAAQEERAHARLALGEHDALLPELTGLVARHPLRERLRALQLKALYRTGRQGEALESFEELRRRLRDELGADPGPEVVAVHQAVLRQDPLLDAPPAAPPGRPARAVLPAPLNGLIGRESAVDEVAALLSAHRMVTLTGPGGVGKTRLALAVADRLTDRFPQGTALVELAAAPARPEAVADAVAAALGARHGDRLAAELGPGERLLVLDGCEPVIEQAAELAERLLRAAPGLRVLATSQLPAGISGEALWTVPPLDVPPPDAAPRAVQEAGAVRLFAARAAAAAPGFALGADNAAAVAAVCRRLDGVPLALELAATRVRALGVQRLAGLLDDRFRVLTQGARNAPARQRTLRAVLDWSWEPLDGPERAVLRRLAVHPGGASLNAVETVCSDGGPESFGKGPGGVVSEKPGDVLEPLARLVDRSLVTMTETEHGPRYRLLESVAAYGIERLREAGEHAEVVRRRDEYYTMLAECAETYQRIGSEGEWLAVLDTETGNLRAALDGALLRRDAALALRLVTALAWYWVRRGRCGEADRSLADALGVVGESTPHDDDGPSAAGPCGEALPSDTRERAVAWRSGLGLLDRTAPYEGRPFAELGLGLVARRTGRLEPAERHLNAALDWCGQDGFLTVEALVLTELGFAAELRGAPDEALARHGKALAAARAAGDARAVGYALEGLAGAHALAGDGGTAARLLEEAAAARAGAGAPPSPAERGDVDRVTAAVSAALDPAR</sequence>
<keyword evidence="8" id="KW-1185">Reference proteome</keyword>
<proteinExistence type="inferred from homology"/>
<dbReference type="SUPFAM" id="SSF46894">
    <property type="entry name" value="C-terminal effector domain of the bipartite response regulators"/>
    <property type="match status" value="1"/>
</dbReference>
<dbReference type="Gene3D" id="1.10.10.10">
    <property type="entry name" value="Winged helix-like DNA-binding domain superfamily/Winged helix DNA-binding domain"/>
    <property type="match status" value="1"/>
</dbReference>
<protein>
    <submittedName>
        <fullName evidence="7">BTAD domain-containing putative transcriptional regulator</fullName>
    </submittedName>
</protein>
<dbReference type="SUPFAM" id="SSF52540">
    <property type="entry name" value="P-loop containing nucleoside triphosphate hydrolases"/>
    <property type="match status" value="1"/>
</dbReference>
<evidence type="ECO:0000256" key="2">
    <source>
        <dbReference type="ARBA" id="ARBA00023012"/>
    </source>
</evidence>
<dbReference type="EMBL" id="JAVREV010000023">
    <property type="protein sequence ID" value="MDT0446914.1"/>
    <property type="molecule type" value="Genomic_DNA"/>
</dbReference>
<reference evidence="8" key="1">
    <citation type="submission" date="2023-07" db="EMBL/GenBank/DDBJ databases">
        <title>30 novel species of actinomycetes from the DSMZ collection.</title>
        <authorList>
            <person name="Nouioui I."/>
        </authorList>
    </citation>
    <scope>NUCLEOTIDE SEQUENCE [LARGE SCALE GENOMIC DNA]</scope>
    <source>
        <strain evidence="8">DSM 41886</strain>
    </source>
</reference>
<dbReference type="InterPro" id="IPR027417">
    <property type="entry name" value="P-loop_NTPase"/>
</dbReference>
<evidence type="ECO:0000313" key="8">
    <source>
        <dbReference type="Proteomes" id="UP001183615"/>
    </source>
</evidence>
<accession>A0ABU2SES9</accession>
<dbReference type="CDD" id="cd15831">
    <property type="entry name" value="BTAD"/>
    <property type="match status" value="1"/>
</dbReference>
<dbReference type="InterPro" id="IPR016032">
    <property type="entry name" value="Sig_transdc_resp-reg_C-effctor"/>
</dbReference>
<keyword evidence="3 4" id="KW-0238">DNA-binding</keyword>
<dbReference type="PROSITE" id="PS51755">
    <property type="entry name" value="OMPR_PHOB"/>
    <property type="match status" value="1"/>
</dbReference>
<dbReference type="InterPro" id="IPR005158">
    <property type="entry name" value="BTAD"/>
</dbReference>
<evidence type="ECO:0000256" key="5">
    <source>
        <dbReference type="SAM" id="MobiDB-lite"/>
    </source>
</evidence>
<keyword evidence="2" id="KW-0902">Two-component regulatory system</keyword>
<dbReference type="Gene3D" id="3.40.50.300">
    <property type="entry name" value="P-loop containing nucleotide triphosphate hydrolases"/>
    <property type="match status" value="1"/>
</dbReference>
<comment type="similarity">
    <text evidence="1">Belongs to the AfsR/DnrI/RedD regulatory family.</text>
</comment>
<evidence type="ECO:0000256" key="1">
    <source>
        <dbReference type="ARBA" id="ARBA00005820"/>
    </source>
</evidence>
<dbReference type="PANTHER" id="PTHR47691">
    <property type="entry name" value="REGULATOR-RELATED"/>
    <property type="match status" value="1"/>
</dbReference>
<dbReference type="SMART" id="SM01043">
    <property type="entry name" value="BTAD"/>
    <property type="match status" value="1"/>
</dbReference>
<feature type="DNA-binding region" description="OmpR/PhoB-type" evidence="4">
    <location>
        <begin position="1"/>
        <end position="97"/>
    </location>
</feature>
<evidence type="ECO:0000259" key="6">
    <source>
        <dbReference type="PROSITE" id="PS51755"/>
    </source>
</evidence>
<dbReference type="Pfam" id="PF03704">
    <property type="entry name" value="BTAD"/>
    <property type="match status" value="1"/>
</dbReference>
<feature type="region of interest" description="Disordered" evidence="5">
    <location>
        <begin position="704"/>
        <end position="727"/>
    </location>
</feature>
<dbReference type="InterPro" id="IPR011990">
    <property type="entry name" value="TPR-like_helical_dom_sf"/>
</dbReference>
<name>A0ABU2SES9_9ACTN</name>
<gene>
    <name evidence="7" type="ORF">RM779_30600</name>
</gene>
<dbReference type="InterPro" id="IPR001867">
    <property type="entry name" value="OmpR/PhoB-type_DNA-bd"/>
</dbReference>
<dbReference type="InterPro" id="IPR036388">
    <property type="entry name" value="WH-like_DNA-bd_sf"/>
</dbReference>
<dbReference type="RefSeq" id="WP_311621047.1">
    <property type="nucleotide sequence ID" value="NZ_JAVREV010000023.1"/>
</dbReference>
<comment type="caution">
    <text evidence="7">The sequence shown here is derived from an EMBL/GenBank/DDBJ whole genome shotgun (WGS) entry which is preliminary data.</text>
</comment>
<dbReference type="Gene3D" id="1.25.40.10">
    <property type="entry name" value="Tetratricopeptide repeat domain"/>
    <property type="match status" value="2"/>
</dbReference>
<evidence type="ECO:0000256" key="4">
    <source>
        <dbReference type="PROSITE-ProRule" id="PRU01091"/>
    </source>
</evidence>
<dbReference type="PANTHER" id="PTHR47691:SF3">
    <property type="entry name" value="HTH-TYPE TRANSCRIPTIONAL REGULATOR RV0890C-RELATED"/>
    <property type="match status" value="1"/>
</dbReference>
<feature type="domain" description="OmpR/PhoB-type" evidence="6">
    <location>
        <begin position="1"/>
        <end position="97"/>
    </location>
</feature>
<dbReference type="SUPFAM" id="SSF48452">
    <property type="entry name" value="TPR-like"/>
    <property type="match status" value="2"/>
</dbReference>
<evidence type="ECO:0000256" key="3">
    <source>
        <dbReference type="ARBA" id="ARBA00023125"/>
    </source>
</evidence>
<dbReference type="SMART" id="SM00862">
    <property type="entry name" value="Trans_reg_C"/>
    <property type="match status" value="1"/>
</dbReference>
<organism evidence="7 8">
    <name type="scientific">Streptomyces johnsoniae</name>
    <dbReference type="NCBI Taxonomy" id="3075532"/>
    <lineage>
        <taxon>Bacteria</taxon>
        <taxon>Bacillati</taxon>
        <taxon>Actinomycetota</taxon>
        <taxon>Actinomycetes</taxon>
        <taxon>Kitasatosporales</taxon>
        <taxon>Streptomycetaceae</taxon>
        <taxon>Streptomyces</taxon>
    </lineage>
</organism>